<feature type="region of interest" description="Disordered" evidence="2">
    <location>
        <begin position="58"/>
        <end position="83"/>
    </location>
</feature>
<dbReference type="PANTHER" id="PTHR12184:SF1">
    <property type="entry name" value="UBIQUINOL-CYTOCHROME-C REDUCTASE COMPLEX ASSEMBLY FACTOR 1"/>
    <property type="match status" value="1"/>
</dbReference>
<dbReference type="InterPro" id="IPR021150">
    <property type="entry name" value="Ubiq_cyt_c_chap"/>
</dbReference>
<feature type="domain" description="Ubiquinol-cytochrome c chaperone" evidence="3">
    <location>
        <begin position="150"/>
        <end position="295"/>
    </location>
</feature>
<evidence type="ECO:0000313" key="4">
    <source>
        <dbReference type="EMBL" id="PGH17981.1"/>
    </source>
</evidence>
<dbReference type="STRING" id="1447883.A0A2B7YAA0"/>
<keyword evidence="5" id="KW-1185">Reference proteome</keyword>
<proteinExistence type="inferred from homology"/>
<evidence type="ECO:0000256" key="1">
    <source>
        <dbReference type="ARBA" id="ARBA00006407"/>
    </source>
</evidence>
<sequence>MASRSFYSLCPRASARRTIVPQFNSSTTTYGTLDLQPRKCAHIGLNQQTQILTPLRYASTSSPKEKSPLPPPKQQAQPTSTASSIAQTLRSTASRATATYVAYGATQRLFEVCSAQADYKIPQLQEKGAEVLKTPAGEDIGVGEGWWYKELGLLPTFSSWSQVTFLHMYLLTVRLRDLPSNDNFLTYSRHLLDHFSHNAEHRMTVFHDISMRGVRNKYLKDLFLQWRGIIAAYDEGMVSGDAVLGAAIWRNLFKASATDANGEEIDWEKVACIVAYMRRALTDLSRVPEADLLSAIGGGPLGNKGGGIFGPKPADRSLAAARSSLMAEKV</sequence>
<comment type="similarity">
    <text evidence="1">Belongs to the CBP3 family.</text>
</comment>
<dbReference type="GO" id="GO:0034551">
    <property type="term" value="P:mitochondrial respiratory chain complex III assembly"/>
    <property type="evidence" value="ECO:0007669"/>
    <property type="project" value="TreeGrafter"/>
</dbReference>
<comment type="caution">
    <text evidence="4">The sequence shown here is derived from an EMBL/GenBank/DDBJ whole genome shotgun (WGS) entry which is preliminary data.</text>
</comment>
<dbReference type="EMBL" id="PDNA01000060">
    <property type="protein sequence ID" value="PGH17981.1"/>
    <property type="molecule type" value="Genomic_DNA"/>
</dbReference>
<accession>A0A2B7YAA0</accession>
<dbReference type="Proteomes" id="UP000224634">
    <property type="component" value="Unassembled WGS sequence"/>
</dbReference>
<name>A0A2B7YAA0_POLH7</name>
<evidence type="ECO:0000313" key="5">
    <source>
        <dbReference type="Proteomes" id="UP000224634"/>
    </source>
</evidence>
<dbReference type="AlphaFoldDB" id="A0A2B7YAA0"/>
<protein>
    <recommendedName>
        <fullName evidence="3">Ubiquinol-cytochrome c chaperone domain-containing protein</fullName>
    </recommendedName>
</protein>
<dbReference type="Pfam" id="PF03981">
    <property type="entry name" value="Ubiq_cyt_C_chap"/>
    <property type="match status" value="1"/>
</dbReference>
<reference evidence="4 5" key="1">
    <citation type="submission" date="2017-10" db="EMBL/GenBank/DDBJ databases">
        <title>Comparative genomics in systemic dimorphic fungi from Ajellomycetaceae.</title>
        <authorList>
            <person name="Munoz J.F."/>
            <person name="Mcewen J.G."/>
            <person name="Clay O.K."/>
            <person name="Cuomo C.A."/>
        </authorList>
    </citation>
    <scope>NUCLEOTIDE SEQUENCE [LARGE SCALE GENOMIC DNA]</scope>
    <source>
        <strain evidence="4 5">UAMH7299</strain>
    </source>
</reference>
<gene>
    <name evidence="4" type="ORF">AJ80_04602</name>
</gene>
<dbReference type="PANTHER" id="PTHR12184">
    <property type="entry name" value="UBIQUINOL-CYTOCHROME C REDUCTASE COMPLEX ASSEMBLY FACTOR 1 FAMILY MEMBER"/>
    <property type="match status" value="1"/>
</dbReference>
<evidence type="ECO:0000256" key="2">
    <source>
        <dbReference type="SAM" id="MobiDB-lite"/>
    </source>
</evidence>
<feature type="compositionally biased region" description="Polar residues" evidence="2">
    <location>
        <begin position="74"/>
        <end position="83"/>
    </location>
</feature>
<dbReference type="OrthoDB" id="10253878at2759"/>
<dbReference type="InterPro" id="IPR007129">
    <property type="entry name" value="Ubiqinol_cyt_c_chaperone_CPB3"/>
</dbReference>
<organism evidence="4 5">
    <name type="scientific">Polytolypa hystricis (strain UAMH7299)</name>
    <dbReference type="NCBI Taxonomy" id="1447883"/>
    <lineage>
        <taxon>Eukaryota</taxon>
        <taxon>Fungi</taxon>
        <taxon>Dikarya</taxon>
        <taxon>Ascomycota</taxon>
        <taxon>Pezizomycotina</taxon>
        <taxon>Eurotiomycetes</taxon>
        <taxon>Eurotiomycetidae</taxon>
        <taxon>Onygenales</taxon>
        <taxon>Onygenales incertae sedis</taxon>
        <taxon>Polytolypa</taxon>
    </lineage>
</organism>
<dbReference type="GO" id="GO:0005739">
    <property type="term" value="C:mitochondrion"/>
    <property type="evidence" value="ECO:0007669"/>
    <property type="project" value="TreeGrafter"/>
</dbReference>
<evidence type="ECO:0000259" key="3">
    <source>
        <dbReference type="Pfam" id="PF03981"/>
    </source>
</evidence>